<evidence type="ECO:0000313" key="1">
    <source>
        <dbReference type="EMBL" id="RDK40303.1"/>
    </source>
</evidence>
<accession>A0A370PDM1</accession>
<reference evidence="1 2" key="1">
    <citation type="submission" date="2018-07" db="EMBL/GenBank/DDBJ databases">
        <title>Section-level genome sequencing of Aspergillus section Nigri to investigate inter- and intra-species variation.</title>
        <authorList>
            <consortium name="DOE Joint Genome Institute"/>
            <person name="Vesth T.C."/>
            <person name="Nybo J.L."/>
            <person name="Theobald S."/>
            <person name="Frisvad J.C."/>
            <person name="Larsen T.O."/>
            <person name="Nielsen K.F."/>
            <person name="Hoof J.B."/>
            <person name="Brandl J."/>
            <person name="Salamov A."/>
            <person name="Riley R."/>
            <person name="Gladden J.M."/>
            <person name="Phatale P."/>
            <person name="Nielsen M.T."/>
            <person name="Lyhne E.K."/>
            <person name="Kogle M.E."/>
            <person name="Strasser K."/>
            <person name="McDonnell E."/>
            <person name="Barry K."/>
            <person name="Clum A."/>
            <person name="Chen C."/>
            <person name="Nolan M."/>
            <person name="Sandor L."/>
            <person name="Kuo A."/>
            <person name="Lipzen A."/>
            <person name="Hainaut M."/>
            <person name="Drula E."/>
            <person name="Tsang A."/>
            <person name="Magnuson J.K."/>
            <person name="Henrissat B."/>
            <person name="Wiebenga A."/>
            <person name="Simmons B.A."/>
            <person name="Makela M.R."/>
            <person name="De vries R.P."/>
            <person name="Grigoriev I.V."/>
            <person name="Mortensen U.H."/>
            <person name="Baker S.E."/>
            <person name="Andersen M.R."/>
        </authorList>
    </citation>
    <scope>NUCLEOTIDE SEQUENCE [LARGE SCALE GENOMIC DNA]</scope>
    <source>
        <strain evidence="1 2">ATCC 13157</strain>
    </source>
</reference>
<sequence length="107" mass="12344">MVSPYFPWKCRPRTQLIRIRVGHSRLTYNLLLCTRKAVGPACHGWARSRRSNAAIGEWKRSCKERVRFHPPRSHSVRLCNPPMSSEECHLVVRTCLLLMPLAVHLGT</sequence>
<dbReference type="Proteomes" id="UP000254937">
    <property type="component" value="Unassembled WGS sequence"/>
</dbReference>
<proteinExistence type="predicted"/>
<dbReference type="EMBL" id="KZ851858">
    <property type="protein sequence ID" value="RDK40303.1"/>
    <property type="molecule type" value="Genomic_DNA"/>
</dbReference>
<evidence type="ECO:0000313" key="2">
    <source>
        <dbReference type="Proteomes" id="UP000254937"/>
    </source>
</evidence>
<gene>
    <name evidence="1" type="ORF">M752DRAFT_41346</name>
</gene>
<dbReference type="AlphaFoldDB" id="A0A370PDM1"/>
<name>A0A370PDM1_ASPPH</name>
<organism evidence="1 2">
    <name type="scientific">Aspergillus phoenicis ATCC 13157</name>
    <dbReference type="NCBI Taxonomy" id="1353007"/>
    <lineage>
        <taxon>Eukaryota</taxon>
        <taxon>Fungi</taxon>
        <taxon>Dikarya</taxon>
        <taxon>Ascomycota</taxon>
        <taxon>Pezizomycotina</taxon>
        <taxon>Eurotiomycetes</taxon>
        <taxon>Eurotiomycetidae</taxon>
        <taxon>Eurotiales</taxon>
        <taxon>Aspergillaceae</taxon>
        <taxon>Aspergillus</taxon>
    </lineage>
</organism>
<keyword evidence="2" id="KW-1185">Reference proteome</keyword>
<protein>
    <submittedName>
        <fullName evidence="1">Uncharacterized protein</fullName>
    </submittedName>
</protein>